<name>E1QQE6_VULDI</name>
<gene>
    <name evidence="1" type="ordered locus">Vdis_1052</name>
</gene>
<accession>E1QQE6</accession>
<dbReference type="HOGENOM" id="CLU_118419_1_0_2"/>
<reference evidence="1 2" key="1">
    <citation type="journal article" date="2010" name="Stand. Genomic Sci.">
        <title>Complete genome sequence of Vulcanisaeta distributa type strain (IC-017).</title>
        <authorList>
            <person name="Mavromatis K."/>
            <person name="Sikorski J."/>
            <person name="Pabst E."/>
            <person name="Teshima H."/>
            <person name="Lapidus A."/>
            <person name="Lucas S."/>
            <person name="Nolan M."/>
            <person name="Glavina Del Rio T."/>
            <person name="Cheng J.F."/>
            <person name="Bruce D."/>
            <person name="Goodwin L."/>
            <person name="Pitluck S."/>
            <person name="Liolios K."/>
            <person name="Ivanova N."/>
            <person name="Mikhailova N."/>
            <person name="Pati A."/>
            <person name="Chen A."/>
            <person name="Palaniappan K."/>
            <person name="Land M."/>
            <person name="Hauser L."/>
            <person name="Chang Y.J."/>
            <person name="Jeffries C.D."/>
            <person name="Rohde M."/>
            <person name="Spring S."/>
            <person name="Goker M."/>
            <person name="Wirth R."/>
            <person name="Woyke T."/>
            <person name="Bristow J."/>
            <person name="Eisen J.A."/>
            <person name="Markowitz V."/>
            <person name="Hugenholtz P."/>
            <person name="Klenk H.P."/>
            <person name="Kyrpides N.C."/>
        </authorList>
    </citation>
    <scope>NUCLEOTIDE SEQUENCE [LARGE SCALE GENOMIC DNA]</scope>
    <source>
        <strain evidence="2">DSM 14429 / JCM 11212 / NBRC 100878 / IC-017</strain>
    </source>
</reference>
<dbReference type="GeneID" id="9751983"/>
<dbReference type="RefSeq" id="WP_013336166.1">
    <property type="nucleotide sequence ID" value="NC_014537.1"/>
</dbReference>
<keyword evidence="2" id="KW-1185">Reference proteome</keyword>
<reference evidence="2" key="2">
    <citation type="journal article" date="2010" name="Stand. Genomic Sci.">
        <title>Complete genome sequence of Vulcanisaeta distributa type strain (IC-017T).</title>
        <authorList>
            <person name="Mavromatis K."/>
            <person name="Sikorski J."/>
            <person name="Pabst E."/>
            <person name="Teshima H."/>
            <person name="Lapidus A."/>
            <person name="Lucas S."/>
            <person name="Nolan M."/>
            <person name="Glavina Del Rio T."/>
            <person name="Cheng J."/>
            <person name="Bruce D."/>
            <person name="Goodwin L."/>
            <person name="Pitluck S."/>
            <person name="Liolios K."/>
            <person name="Ivanova N."/>
            <person name="Mikhailova N."/>
            <person name="Pati A."/>
            <person name="Chen A."/>
            <person name="Palaniappan K."/>
            <person name="Land M."/>
            <person name="Hauser L."/>
            <person name="Chang Y."/>
            <person name="Jeffries C."/>
            <person name="Rohde M."/>
            <person name="Spring S."/>
            <person name="Goker M."/>
            <person name="Wirth R."/>
            <person name="Woyke T."/>
            <person name="Bristow J."/>
            <person name="Eisen J."/>
            <person name="Markowitz V."/>
            <person name="Hugenholtz P."/>
            <person name="Klenk H."/>
            <person name="Kyrpides N."/>
        </authorList>
    </citation>
    <scope>NUCLEOTIDE SEQUENCE [LARGE SCALE GENOMIC DNA]</scope>
    <source>
        <strain evidence="2">DSM 14429 / JCM 11212 / NBRC 100878 / IC-017</strain>
    </source>
</reference>
<organism evidence="1 2">
    <name type="scientific">Vulcanisaeta distributa (strain DSM 14429 / JCM 11212 / NBRC 100878 / IC-017)</name>
    <dbReference type="NCBI Taxonomy" id="572478"/>
    <lineage>
        <taxon>Archaea</taxon>
        <taxon>Thermoproteota</taxon>
        <taxon>Thermoprotei</taxon>
        <taxon>Thermoproteales</taxon>
        <taxon>Thermoproteaceae</taxon>
        <taxon>Vulcanisaeta</taxon>
    </lineage>
</organism>
<dbReference type="eggNOG" id="arCOG03708">
    <property type="taxonomic scope" value="Archaea"/>
</dbReference>
<proteinExistence type="predicted"/>
<dbReference type="OrthoDB" id="28552at2157"/>
<dbReference type="KEGG" id="vdi:Vdis_1052"/>
<protein>
    <submittedName>
        <fullName evidence="1">PaREP1 family protein</fullName>
    </submittedName>
</protein>
<evidence type="ECO:0000313" key="2">
    <source>
        <dbReference type="Proteomes" id="UP000006681"/>
    </source>
</evidence>
<dbReference type="Proteomes" id="UP000006681">
    <property type="component" value="Chromosome"/>
</dbReference>
<dbReference type="Pfam" id="PF05942">
    <property type="entry name" value="PaREP1"/>
    <property type="match status" value="1"/>
</dbReference>
<dbReference type="EMBL" id="CP002100">
    <property type="protein sequence ID" value="ADN50441.1"/>
    <property type="molecule type" value="Genomic_DNA"/>
</dbReference>
<dbReference type="AlphaFoldDB" id="E1QQE6"/>
<dbReference type="InterPro" id="IPR010268">
    <property type="entry name" value="PaREP1"/>
</dbReference>
<sequence>MELGKPWINLGEYRRTRLMEARYEAEIAIRMLGEGLTRNAAGKAFQAWKSFLAAISTDMINELGKVYRRKVRVRGLKERIDEALYVVAFMPTTRMFEVSKVLATLNPMIPYLTLASLELHRYQYNGPDREGVFSVFRSDDDAREFICKFLTDMAVIYRELTKEEFIDLTKCKPST</sequence>
<evidence type="ECO:0000313" key="1">
    <source>
        <dbReference type="EMBL" id="ADN50441.1"/>
    </source>
</evidence>